<dbReference type="AlphaFoldDB" id="A0A1I7XFW2"/>
<dbReference type="WBParaSite" id="Hba_16369">
    <property type="protein sequence ID" value="Hba_16369"/>
    <property type="gene ID" value="Hba_16369"/>
</dbReference>
<reference evidence="4" key="1">
    <citation type="submission" date="2016-11" db="UniProtKB">
        <authorList>
            <consortium name="WormBaseParasite"/>
        </authorList>
    </citation>
    <scope>IDENTIFICATION</scope>
</reference>
<feature type="region of interest" description="Disordered" evidence="1">
    <location>
        <begin position="33"/>
        <end position="76"/>
    </location>
</feature>
<keyword evidence="2" id="KW-0812">Transmembrane</keyword>
<name>A0A1I7XFW2_HETBA</name>
<feature type="transmembrane region" description="Helical" evidence="2">
    <location>
        <begin position="224"/>
        <end position="244"/>
    </location>
</feature>
<evidence type="ECO:0000256" key="2">
    <source>
        <dbReference type="SAM" id="Phobius"/>
    </source>
</evidence>
<keyword evidence="2" id="KW-1133">Transmembrane helix</keyword>
<evidence type="ECO:0000313" key="3">
    <source>
        <dbReference type="Proteomes" id="UP000095283"/>
    </source>
</evidence>
<keyword evidence="2" id="KW-0472">Membrane</keyword>
<dbReference type="Proteomes" id="UP000095283">
    <property type="component" value="Unplaced"/>
</dbReference>
<evidence type="ECO:0000256" key="1">
    <source>
        <dbReference type="SAM" id="MobiDB-lite"/>
    </source>
</evidence>
<evidence type="ECO:0000313" key="4">
    <source>
        <dbReference type="WBParaSite" id="Hba_16369"/>
    </source>
</evidence>
<sequence>MGSGVIWSAYCLSHKVVIFDFTLMSYASTSKHTDNANEATSHGNSSRQLDISCSTSSYQPDSRKEEESSSSSFEVRHGFPQSAIEEFFALYRIPEEQRNPFLMFLGNSSAALLMSPVENSNISSVNNSFDQLLMESYREDDARDPLTNSENGNSLIKSVIYSIQRCFGVLNFGLMVLPIRCISVNPKKDKPVRSGATVKHNDPKLYPNILCSICKEWICSRNRLIFIVMPIYYFSFLIFEKYTIIGQSLFRRLHISAHLKYHPYKCDICSYSNRSDILVRTHIKNDHGAQGKVVHETNKEVEKEFVLFIPLVT</sequence>
<accession>A0A1I7XFW2</accession>
<proteinExistence type="predicted"/>
<protein>
    <submittedName>
        <fullName evidence="4">C2H2-type domain-containing protein</fullName>
    </submittedName>
</protein>
<feature type="compositionally biased region" description="Polar residues" evidence="1">
    <location>
        <begin position="33"/>
        <end position="60"/>
    </location>
</feature>
<keyword evidence="3" id="KW-1185">Reference proteome</keyword>
<organism evidence="3 4">
    <name type="scientific">Heterorhabditis bacteriophora</name>
    <name type="common">Entomopathogenic nematode worm</name>
    <dbReference type="NCBI Taxonomy" id="37862"/>
    <lineage>
        <taxon>Eukaryota</taxon>
        <taxon>Metazoa</taxon>
        <taxon>Ecdysozoa</taxon>
        <taxon>Nematoda</taxon>
        <taxon>Chromadorea</taxon>
        <taxon>Rhabditida</taxon>
        <taxon>Rhabditina</taxon>
        <taxon>Rhabditomorpha</taxon>
        <taxon>Strongyloidea</taxon>
        <taxon>Heterorhabditidae</taxon>
        <taxon>Heterorhabditis</taxon>
    </lineage>
</organism>